<dbReference type="EMBL" id="JAODAN010000006">
    <property type="protein sequence ID" value="KAK1923551.1"/>
    <property type="molecule type" value="Genomic_DNA"/>
</dbReference>
<evidence type="ECO:0000256" key="6">
    <source>
        <dbReference type="ARBA" id="ARBA00049075"/>
    </source>
</evidence>
<evidence type="ECO:0000256" key="7">
    <source>
        <dbReference type="ARBA" id="ARBA00049790"/>
    </source>
</evidence>
<dbReference type="PANTHER" id="PTHR14741">
    <property type="entry name" value="S-ADENOSYLMETHIONINE-DEPENDENT METHYLTRANSFERASE RELATED"/>
    <property type="match status" value="1"/>
</dbReference>
<accession>A0AAD9CWW4</accession>
<feature type="region of interest" description="Disordered" evidence="8">
    <location>
        <begin position="20"/>
        <end position="110"/>
    </location>
</feature>
<dbReference type="InterPro" id="IPR029063">
    <property type="entry name" value="SAM-dependent_MTases_sf"/>
</dbReference>
<evidence type="ECO:0000256" key="4">
    <source>
        <dbReference type="ARBA" id="ARBA00048740"/>
    </source>
</evidence>
<gene>
    <name evidence="9" type="ORF">DB88DRAFT_528312</name>
</gene>
<proteinExistence type="inferred from homology"/>
<evidence type="ECO:0000256" key="3">
    <source>
        <dbReference type="ARBA" id="ARBA00047418"/>
    </source>
</evidence>
<dbReference type="CDD" id="cd02440">
    <property type="entry name" value="AdoMet_MTases"/>
    <property type="match status" value="1"/>
</dbReference>
<dbReference type="Proteomes" id="UP001182556">
    <property type="component" value="Unassembled WGS sequence"/>
</dbReference>
<dbReference type="Pfam" id="PF09445">
    <property type="entry name" value="Methyltransf_15"/>
    <property type="match status" value="1"/>
</dbReference>
<evidence type="ECO:0000313" key="9">
    <source>
        <dbReference type="EMBL" id="KAK1923551.1"/>
    </source>
</evidence>
<dbReference type="FunFam" id="3.40.50.150:FF:000432">
    <property type="entry name" value="Unplaced genomic scaffold supercont2.10, whole genome shotgun sequence"/>
    <property type="match status" value="1"/>
</dbReference>
<comment type="catalytic activity">
    <reaction evidence="6">
        <text>a 5'-end (N(7)-methyl 5'-triphosphoguanosine)-ribonucleoside in snRNA + S-adenosyl-L-methionine = a 5'-end (N(2),N(7)-dimethyl 5'-triphosphoguanosine)-ribonucleoside in snRNA + S-adenosyl-L-homocysteine + H(+)</text>
        <dbReference type="Rhea" id="RHEA:78471"/>
        <dbReference type="Rhea" id="RHEA-COMP:19085"/>
        <dbReference type="Rhea" id="RHEA-COMP:19087"/>
        <dbReference type="ChEBI" id="CHEBI:15378"/>
        <dbReference type="ChEBI" id="CHEBI:57856"/>
        <dbReference type="ChEBI" id="CHEBI:59789"/>
        <dbReference type="ChEBI" id="CHEBI:156461"/>
        <dbReference type="ChEBI" id="CHEBI:172880"/>
    </reaction>
    <physiologicalReaction direction="left-to-right" evidence="6">
        <dbReference type="Rhea" id="RHEA:78472"/>
    </physiologicalReaction>
</comment>
<sequence length="375" mass="41439">MPRSRSLFASLPQDLRRSIRTRPLVAHDQVADNAPGADSNTLLGNGPYLPTQPASPDSSRQTEVSVSIERMSVQAGSSKRPAALSESSSPVSPAFKKRKGKSKAGTDHTDHPWDCTGLVPRYKDYSDVPSNIKKYFAQRHLYFPLYDTIPLLLDDIGWYSVTPQPIAAHIADRCQSDVIIDAFCGVGGNAIEFARTCERVIAIDNDPIRLRLARHNALHCGVADRIEFILADFTEWAHRRIERNLTEPQASTVDVIFLSPPWGLFGSPRDMAVSLMPGGPEYLSYGKTYPLSAVEPIPGDQLFEIAHKITPNLAYFLPKNVDLKELAGLAQTLDAPSQDGSQGQERQREWVEIEEEWVGDKLKAVTAYFGGLVAE</sequence>
<comment type="similarity">
    <text evidence="2">Belongs to the methyltransferase superfamily. Trimethylguanosine synthase family.</text>
</comment>
<dbReference type="InterPro" id="IPR019012">
    <property type="entry name" value="RNA_cap_Gua-N2-MeTrfase"/>
</dbReference>
<dbReference type="SUPFAM" id="SSF53335">
    <property type="entry name" value="S-adenosyl-L-methionine-dependent methyltransferases"/>
    <property type="match status" value="1"/>
</dbReference>
<evidence type="ECO:0000256" key="2">
    <source>
        <dbReference type="ARBA" id="ARBA00025783"/>
    </source>
</evidence>
<dbReference type="GO" id="GO:0071164">
    <property type="term" value="F:RNA cap trimethylguanosine synthase activity"/>
    <property type="evidence" value="ECO:0007669"/>
    <property type="project" value="TreeGrafter"/>
</dbReference>
<keyword evidence="9" id="KW-0808">Transferase</keyword>
<dbReference type="AlphaFoldDB" id="A0AAD9CWW4"/>
<comment type="catalytic activity">
    <reaction evidence="5">
        <text>a 5'-end (N(2),N(7)-dimethyl 5'-triphosphoguanosine)-ribonucleoside in snRNA + S-adenosyl-L-methionine = a 5'-end (N(2),N(2),N(7)-trimethyl 5'-triphosphoguanosine)-ribonucleoside in snRNA + S-adenosyl-L-homocysteine + H(+)</text>
        <dbReference type="Rhea" id="RHEA:78479"/>
        <dbReference type="Rhea" id="RHEA-COMP:19087"/>
        <dbReference type="Rhea" id="RHEA-COMP:19089"/>
        <dbReference type="ChEBI" id="CHEBI:15378"/>
        <dbReference type="ChEBI" id="CHEBI:57856"/>
        <dbReference type="ChEBI" id="CHEBI:59789"/>
        <dbReference type="ChEBI" id="CHEBI:167623"/>
        <dbReference type="ChEBI" id="CHEBI:172880"/>
    </reaction>
    <physiologicalReaction direction="left-to-right" evidence="5">
        <dbReference type="Rhea" id="RHEA:78480"/>
    </physiologicalReaction>
</comment>
<comment type="catalytic activity">
    <reaction evidence="3">
        <text>a 5'-end (N(2),N(7)-dimethyl 5'-triphosphoguanosine)-ribonucleoside in snoRNA + S-adenosyl-L-methionine = a 5'-end (N(2),N(2),N(7)-trimethyl 5'-triphosphoguanosine)-ribonucleoside in snoRNA + S-adenosyl-L-homocysteine + H(+)</text>
        <dbReference type="Rhea" id="RHEA:78507"/>
        <dbReference type="Rhea" id="RHEA-COMP:19088"/>
        <dbReference type="Rhea" id="RHEA-COMP:19090"/>
        <dbReference type="ChEBI" id="CHEBI:15378"/>
        <dbReference type="ChEBI" id="CHEBI:57856"/>
        <dbReference type="ChEBI" id="CHEBI:59789"/>
        <dbReference type="ChEBI" id="CHEBI:167623"/>
        <dbReference type="ChEBI" id="CHEBI:172880"/>
    </reaction>
    <physiologicalReaction direction="left-to-right" evidence="3">
        <dbReference type="Rhea" id="RHEA:78508"/>
    </physiologicalReaction>
</comment>
<keyword evidence="9" id="KW-0489">Methyltransferase</keyword>
<evidence type="ECO:0000256" key="8">
    <source>
        <dbReference type="SAM" id="MobiDB-lite"/>
    </source>
</evidence>
<organism evidence="9 10">
    <name type="scientific">Papiliotrema laurentii</name>
    <name type="common">Cryptococcus laurentii</name>
    <dbReference type="NCBI Taxonomy" id="5418"/>
    <lineage>
        <taxon>Eukaryota</taxon>
        <taxon>Fungi</taxon>
        <taxon>Dikarya</taxon>
        <taxon>Basidiomycota</taxon>
        <taxon>Agaricomycotina</taxon>
        <taxon>Tremellomycetes</taxon>
        <taxon>Tremellales</taxon>
        <taxon>Rhynchogastremaceae</taxon>
        <taxon>Papiliotrema</taxon>
    </lineage>
</organism>
<evidence type="ECO:0000256" key="1">
    <source>
        <dbReference type="ARBA" id="ARBA00018517"/>
    </source>
</evidence>
<name>A0AAD9CWW4_PAPLA</name>
<dbReference type="Gene3D" id="3.40.50.150">
    <property type="entry name" value="Vaccinia Virus protein VP39"/>
    <property type="match status" value="1"/>
</dbReference>
<reference evidence="9" key="1">
    <citation type="submission" date="2023-02" db="EMBL/GenBank/DDBJ databases">
        <title>Identification and recombinant expression of a fungal hydrolase from Papiliotrema laurentii that hydrolyzes apple cutin and clears colloidal polyester polyurethane.</title>
        <authorList>
            <consortium name="DOE Joint Genome Institute"/>
            <person name="Roman V.A."/>
            <person name="Bojanowski C."/>
            <person name="Crable B.R."/>
            <person name="Wagner D.N."/>
            <person name="Hung C.S."/>
            <person name="Nadeau L.J."/>
            <person name="Schratz L."/>
            <person name="Haridas S."/>
            <person name="Pangilinan J."/>
            <person name="Lipzen A."/>
            <person name="Na H."/>
            <person name="Yan M."/>
            <person name="Ng V."/>
            <person name="Grigoriev I.V."/>
            <person name="Spatafora J.W."/>
            <person name="Barlow D."/>
            <person name="Biffinger J."/>
            <person name="Kelley-Loughnane N."/>
            <person name="Varaljay V.A."/>
            <person name="Crookes-Goodson W.J."/>
        </authorList>
    </citation>
    <scope>NUCLEOTIDE SEQUENCE</scope>
    <source>
        <strain evidence="9">5307AH</strain>
    </source>
</reference>
<feature type="compositionally biased region" description="Polar residues" evidence="8">
    <location>
        <begin position="52"/>
        <end position="65"/>
    </location>
</feature>
<comment type="caution">
    <text evidence="9">The sequence shown here is derived from an EMBL/GenBank/DDBJ whole genome shotgun (WGS) entry which is preliminary data.</text>
</comment>
<evidence type="ECO:0000313" key="10">
    <source>
        <dbReference type="Proteomes" id="UP001182556"/>
    </source>
</evidence>
<protein>
    <recommendedName>
        <fullName evidence="1">Trimethylguanosine synthase</fullName>
    </recommendedName>
    <alternativeName>
        <fullName evidence="7">Cap-specific guanine-N(2) methyltransferase</fullName>
    </alternativeName>
</protein>
<keyword evidence="10" id="KW-1185">Reference proteome</keyword>
<comment type="catalytic activity">
    <reaction evidence="4">
        <text>a 5'-end (N(7)-methyl 5'-triphosphoguanosine)-ribonucleoside in snoRNA + S-adenosyl-L-methionine = a 5'-end (N(2),N(7)-dimethyl 5'-triphosphoguanosine)-ribonucleoside in snoRNA + S-adenosyl-L-homocysteine + H(+)</text>
        <dbReference type="Rhea" id="RHEA:78475"/>
        <dbReference type="Rhea" id="RHEA-COMP:19086"/>
        <dbReference type="Rhea" id="RHEA-COMP:19088"/>
        <dbReference type="ChEBI" id="CHEBI:15378"/>
        <dbReference type="ChEBI" id="CHEBI:57856"/>
        <dbReference type="ChEBI" id="CHEBI:59789"/>
        <dbReference type="ChEBI" id="CHEBI:156461"/>
        <dbReference type="ChEBI" id="CHEBI:172880"/>
    </reaction>
    <physiologicalReaction direction="left-to-right" evidence="4">
        <dbReference type="Rhea" id="RHEA:78476"/>
    </physiologicalReaction>
</comment>
<dbReference type="GO" id="GO:0005634">
    <property type="term" value="C:nucleus"/>
    <property type="evidence" value="ECO:0007669"/>
    <property type="project" value="TreeGrafter"/>
</dbReference>
<evidence type="ECO:0000256" key="5">
    <source>
        <dbReference type="ARBA" id="ARBA00048763"/>
    </source>
</evidence>
<dbReference type="PANTHER" id="PTHR14741:SF32">
    <property type="entry name" value="TRIMETHYLGUANOSINE SYNTHASE"/>
    <property type="match status" value="1"/>
</dbReference>